<dbReference type="KEGG" id="man:A11S_2171"/>
<evidence type="ECO:0000256" key="1">
    <source>
        <dbReference type="SAM" id="Phobius"/>
    </source>
</evidence>
<dbReference type="OrthoDB" id="9778934at2"/>
<feature type="transmembrane region" description="Helical" evidence="1">
    <location>
        <begin position="104"/>
        <end position="121"/>
    </location>
</feature>
<keyword evidence="1" id="KW-0812">Transmembrane</keyword>
<organism evidence="2 3">
    <name type="scientific">Micavibrio aeruginosavorus EPB</name>
    <dbReference type="NCBI Taxonomy" id="349215"/>
    <lineage>
        <taxon>Bacteria</taxon>
        <taxon>Pseudomonadati</taxon>
        <taxon>Bdellovibrionota</taxon>
        <taxon>Bdellovibrionia</taxon>
        <taxon>Bdellovibrionales</taxon>
        <taxon>Pseudobdellovibrionaceae</taxon>
        <taxon>Micavibrio</taxon>
    </lineage>
</organism>
<keyword evidence="1" id="KW-1133">Transmembrane helix</keyword>
<sequence length="173" mass="19577">MKTDTKIFSYLDKGFWMAWGALPFLAGLRIYFLFTSAYFNADGSAGGEMPIMEFSLAGKVLSSSFLCVNLIFYIALLAYMHTLTRQFRRGSLFVEGTLKYMKRIGLLMIAWPFVKVTSYNLTSYALVQFGDVNGWKMQFDLDLPLISAGLVILALRLVMSHAIKLHHDAQFTV</sequence>
<dbReference type="AlphaFoldDB" id="M4W0N0"/>
<accession>M4W0N0</accession>
<feature type="transmembrane region" description="Helical" evidence="1">
    <location>
        <begin position="21"/>
        <end position="41"/>
    </location>
</feature>
<evidence type="ECO:0000313" key="2">
    <source>
        <dbReference type="EMBL" id="AGH98969.1"/>
    </source>
</evidence>
<evidence type="ECO:0008006" key="4">
    <source>
        <dbReference type="Google" id="ProtNLM"/>
    </source>
</evidence>
<dbReference type="Pfam" id="PF11188">
    <property type="entry name" value="DUF2975"/>
    <property type="match status" value="1"/>
</dbReference>
<proteinExistence type="predicted"/>
<protein>
    <recommendedName>
        <fullName evidence="4">DUF2975 domain-containing protein</fullName>
    </recommendedName>
</protein>
<feature type="transmembrane region" description="Helical" evidence="1">
    <location>
        <begin position="141"/>
        <end position="159"/>
    </location>
</feature>
<dbReference type="EMBL" id="CP003538">
    <property type="protein sequence ID" value="AGH98969.1"/>
    <property type="molecule type" value="Genomic_DNA"/>
</dbReference>
<keyword evidence="1" id="KW-0472">Membrane</keyword>
<dbReference type="InterPro" id="IPR021354">
    <property type="entry name" value="DUF2975"/>
</dbReference>
<dbReference type="HOGENOM" id="CLU_1545864_0_0_5"/>
<feature type="transmembrane region" description="Helical" evidence="1">
    <location>
        <begin position="61"/>
        <end position="83"/>
    </location>
</feature>
<dbReference type="STRING" id="349215.A11S_2171"/>
<name>M4W0N0_9BACT</name>
<dbReference type="Proteomes" id="UP000011932">
    <property type="component" value="Chromosome"/>
</dbReference>
<dbReference type="RefSeq" id="WP_015468483.1">
    <property type="nucleotide sequence ID" value="NC_020812.1"/>
</dbReference>
<reference evidence="2 3" key="1">
    <citation type="journal article" date="2013" name="ISME J.">
        <title>By their genes ye shall know them: genomic signatures of predatory bacteria.</title>
        <authorList>
            <person name="Pasternak Z."/>
            <person name="Pietrokovski S."/>
            <person name="Rotem O."/>
            <person name="Gophna U."/>
            <person name="Lurie-Weinberger M.N."/>
            <person name="Jurkevitch E."/>
        </authorList>
    </citation>
    <scope>NUCLEOTIDE SEQUENCE [LARGE SCALE GENOMIC DNA]</scope>
    <source>
        <strain evidence="2">EPB</strain>
    </source>
</reference>
<gene>
    <name evidence="2" type="ORF">A11S_2171</name>
</gene>
<evidence type="ECO:0000313" key="3">
    <source>
        <dbReference type="Proteomes" id="UP000011932"/>
    </source>
</evidence>